<dbReference type="PANTHER" id="PTHR43755:SF1">
    <property type="entry name" value="FAD-DEPENDENT PYRIDINE NUCLEOTIDE-DISULPHIDE OXIDOREDUCTASE"/>
    <property type="match status" value="1"/>
</dbReference>
<dbReference type="GO" id="GO:0016491">
    <property type="term" value="F:oxidoreductase activity"/>
    <property type="evidence" value="ECO:0007669"/>
    <property type="project" value="InterPro"/>
</dbReference>
<accession>A0A4Q5MVK9</accession>
<keyword evidence="3" id="KW-1185">Reference proteome</keyword>
<dbReference type="AlphaFoldDB" id="A0A4Q5MVK9"/>
<dbReference type="Proteomes" id="UP000293764">
    <property type="component" value="Unassembled WGS sequence"/>
</dbReference>
<protein>
    <submittedName>
        <fullName evidence="2">NAD(P)/FAD-dependent oxidoreductase</fullName>
    </submittedName>
</protein>
<comment type="caution">
    <text evidence="2">The sequence shown here is derived from an EMBL/GenBank/DDBJ whole genome shotgun (WGS) entry which is preliminary data.</text>
</comment>
<dbReference type="InterPro" id="IPR052541">
    <property type="entry name" value="SQRD"/>
</dbReference>
<name>A0A4Q5MVK9_9MICO</name>
<dbReference type="Pfam" id="PF07992">
    <property type="entry name" value="Pyr_redox_2"/>
    <property type="match status" value="1"/>
</dbReference>
<evidence type="ECO:0000313" key="3">
    <source>
        <dbReference type="Proteomes" id="UP000293764"/>
    </source>
</evidence>
<dbReference type="OrthoDB" id="9802771at2"/>
<evidence type="ECO:0000313" key="2">
    <source>
        <dbReference type="EMBL" id="RYV49509.1"/>
    </source>
</evidence>
<evidence type="ECO:0000259" key="1">
    <source>
        <dbReference type="Pfam" id="PF07992"/>
    </source>
</evidence>
<dbReference type="SUPFAM" id="SSF51905">
    <property type="entry name" value="FAD/NAD(P)-binding domain"/>
    <property type="match status" value="2"/>
</dbReference>
<proteinExistence type="predicted"/>
<gene>
    <name evidence="2" type="ORF">EUA98_18345</name>
</gene>
<reference evidence="2 3" key="1">
    <citation type="submission" date="2019-01" db="EMBL/GenBank/DDBJ databases">
        <title>Novel species of Cellulomonas.</title>
        <authorList>
            <person name="Liu Q."/>
            <person name="Xin Y.-H."/>
        </authorList>
    </citation>
    <scope>NUCLEOTIDE SEQUENCE [LARGE SCALE GENOMIC DNA]</scope>
    <source>
        <strain evidence="2 3">HLT2-17</strain>
    </source>
</reference>
<sequence>MKKRLLVLGAGTAGTMIVNKLRHHLPAAQWSITVVDRDDVHPYQPGYLFVPFGLLAPEQINRSRHAFLADGVDFVIADVDRVDAPASTVTLTDGRVLEYDYLVIASGTTPRPDQTPGMLGDEWQRSIFDFFTFDGAVALSKALQSFTHGRFVVHITDMPIKCPVAPLEFTFLADAWLREQGLRDRVDLVYVTPLPGAFTKPISSERLGSMLDERKITVESDFLVEHIDTENKTLVSYDEREVPFDLLVTIPLNMGADFVARSGLGDELNYVPVDKHTLQSTTYPNLFAVGDASDIPASKAGSVAHFSVEIFVDNFLQLIAGKPMTRSFDGHANCFIETGNGKGLLIDFNYETEPLLGKFPLPVAGPFDLLKETRANHLGKLAFRWIYWNILLPGRPLPLPSHMSMVGKTQPNGATKTLATK</sequence>
<dbReference type="RefSeq" id="WP_130104138.1">
    <property type="nucleotide sequence ID" value="NZ_SDWW01000068.1"/>
</dbReference>
<dbReference type="InterPro" id="IPR023753">
    <property type="entry name" value="FAD/NAD-binding_dom"/>
</dbReference>
<dbReference type="InterPro" id="IPR036188">
    <property type="entry name" value="FAD/NAD-bd_sf"/>
</dbReference>
<dbReference type="PANTHER" id="PTHR43755">
    <property type="match status" value="1"/>
</dbReference>
<organism evidence="2 3">
    <name type="scientific">Pengzhenrongella frigida</name>
    <dbReference type="NCBI Taxonomy" id="1259133"/>
    <lineage>
        <taxon>Bacteria</taxon>
        <taxon>Bacillati</taxon>
        <taxon>Actinomycetota</taxon>
        <taxon>Actinomycetes</taxon>
        <taxon>Micrococcales</taxon>
        <taxon>Pengzhenrongella</taxon>
    </lineage>
</organism>
<dbReference type="EMBL" id="SDWW01000068">
    <property type="protein sequence ID" value="RYV49509.1"/>
    <property type="molecule type" value="Genomic_DNA"/>
</dbReference>
<feature type="domain" description="FAD/NAD(P)-binding" evidence="1">
    <location>
        <begin position="4"/>
        <end position="141"/>
    </location>
</feature>
<dbReference type="Gene3D" id="3.50.50.60">
    <property type="entry name" value="FAD/NAD(P)-binding domain"/>
    <property type="match status" value="2"/>
</dbReference>
<dbReference type="PRINTS" id="PR00368">
    <property type="entry name" value="FADPNR"/>
</dbReference>